<dbReference type="SUPFAM" id="SSF54211">
    <property type="entry name" value="Ribosomal protein S5 domain 2-like"/>
    <property type="match status" value="1"/>
</dbReference>
<dbReference type="EC" id="3.4.21.53" evidence="2"/>
<dbReference type="RefSeq" id="WP_162292490.1">
    <property type="nucleotide sequence ID" value="NZ_LN890655.1"/>
</dbReference>
<keyword evidence="2" id="KW-0720">Serine protease</keyword>
<dbReference type="PRINTS" id="PR00830">
    <property type="entry name" value="ENDOLAPTASE"/>
</dbReference>
<evidence type="ECO:0000313" key="7">
    <source>
        <dbReference type="Proteomes" id="UP000215027"/>
    </source>
</evidence>
<dbReference type="InterPro" id="IPR027417">
    <property type="entry name" value="P-loop_NTPase"/>
</dbReference>
<dbReference type="GO" id="GO:0004176">
    <property type="term" value="F:ATP-dependent peptidase activity"/>
    <property type="evidence" value="ECO:0007669"/>
    <property type="project" value="UniProtKB-UniRule"/>
</dbReference>
<dbReference type="SUPFAM" id="SSF52540">
    <property type="entry name" value="P-loop containing nucleoside triphosphate hydrolases"/>
    <property type="match status" value="1"/>
</dbReference>
<gene>
    <name evidence="6" type="ORF">CFX0092_A2732</name>
</gene>
<dbReference type="InterPro" id="IPR014721">
    <property type="entry name" value="Ribsml_uS5_D2-typ_fold_subgr"/>
</dbReference>
<keyword evidence="2" id="KW-0378">Hydrolase</keyword>
<comment type="catalytic activity">
    <reaction evidence="2">
        <text>Hydrolysis of proteins in presence of ATP.</text>
        <dbReference type="EC" id="3.4.21.53"/>
    </reaction>
</comment>
<dbReference type="Gene3D" id="3.40.50.300">
    <property type="entry name" value="P-loop containing nucleotide triphosphate hydrolases"/>
    <property type="match status" value="2"/>
</dbReference>
<dbReference type="PANTHER" id="PTHR10046">
    <property type="entry name" value="ATP DEPENDENT LON PROTEASE FAMILY MEMBER"/>
    <property type="match status" value="1"/>
</dbReference>
<evidence type="ECO:0000259" key="5">
    <source>
        <dbReference type="PROSITE" id="PS51786"/>
    </source>
</evidence>
<feature type="active site" evidence="2">
    <location>
        <position position="630"/>
    </location>
</feature>
<feature type="active site" evidence="2">
    <location>
        <position position="673"/>
    </location>
</feature>
<dbReference type="Gene3D" id="1.10.8.60">
    <property type="match status" value="1"/>
</dbReference>
<dbReference type="InterPro" id="IPR020568">
    <property type="entry name" value="Ribosomal_Su5_D2-typ_SF"/>
</dbReference>
<dbReference type="GO" id="GO:0030163">
    <property type="term" value="P:protein catabolic process"/>
    <property type="evidence" value="ECO:0007669"/>
    <property type="project" value="InterPro"/>
</dbReference>
<keyword evidence="7" id="KW-1185">Reference proteome</keyword>
<dbReference type="Pfam" id="PF13654">
    <property type="entry name" value="AAA_32"/>
    <property type="match status" value="1"/>
</dbReference>
<evidence type="ECO:0000256" key="1">
    <source>
        <dbReference type="ARBA" id="ARBA00022670"/>
    </source>
</evidence>
<dbReference type="InterPro" id="IPR046844">
    <property type="entry name" value="Lon-like_helical"/>
</dbReference>
<keyword evidence="3" id="KW-0175">Coiled coil</keyword>
<dbReference type="Proteomes" id="UP000215027">
    <property type="component" value="Chromosome I"/>
</dbReference>
<dbReference type="Gene3D" id="3.30.230.10">
    <property type="match status" value="1"/>
</dbReference>
<protein>
    <recommendedName>
        <fullName evidence="2">endopeptidase La</fullName>
        <ecNumber evidence="2">3.4.21.53</ecNumber>
    </recommendedName>
</protein>
<dbReference type="InterPro" id="IPR027065">
    <property type="entry name" value="Lon_Prtase"/>
</dbReference>
<feature type="coiled-coil region" evidence="3">
    <location>
        <begin position="192"/>
        <end position="230"/>
    </location>
</feature>
<dbReference type="Pfam" id="PF20436">
    <property type="entry name" value="LonB_AAA-LID"/>
    <property type="match status" value="1"/>
</dbReference>
<dbReference type="EMBL" id="LN890655">
    <property type="protein sequence ID" value="CUS04610.2"/>
    <property type="molecule type" value="Genomic_DNA"/>
</dbReference>
<proteinExistence type="inferred from homology"/>
<name>A0A160T6Z8_9CHLR</name>
<reference evidence="6" key="1">
    <citation type="submission" date="2016-01" db="EMBL/GenBank/DDBJ databases">
        <authorList>
            <person name="Mcilroy J.S."/>
            <person name="Karst M S."/>
            <person name="Albertsen M."/>
        </authorList>
    </citation>
    <scope>NUCLEOTIDE SEQUENCE</scope>
    <source>
        <strain evidence="6">Cfx-K</strain>
    </source>
</reference>
<evidence type="ECO:0000256" key="4">
    <source>
        <dbReference type="SAM" id="MobiDB-lite"/>
    </source>
</evidence>
<dbReference type="PROSITE" id="PS51786">
    <property type="entry name" value="LON_PROTEOLYTIC"/>
    <property type="match status" value="1"/>
</dbReference>
<dbReference type="GO" id="GO:0005524">
    <property type="term" value="F:ATP binding"/>
    <property type="evidence" value="ECO:0007669"/>
    <property type="project" value="InterPro"/>
</dbReference>
<dbReference type="GO" id="GO:0004252">
    <property type="term" value="F:serine-type endopeptidase activity"/>
    <property type="evidence" value="ECO:0007669"/>
    <property type="project" value="UniProtKB-UniRule"/>
</dbReference>
<evidence type="ECO:0000313" key="6">
    <source>
        <dbReference type="EMBL" id="CUS04610.2"/>
    </source>
</evidence>
<keyword evidence="1 2" id="KW-0645">Protease</keyword>
<dbReference type="InterPro" id="IPR046843">
    <property type="entry name" value="LonB_AAA-LID"/>
</dbReference>
<dbReference type="GO" id="GO:0006508">
    <property type="term" value="P:proteolysis"/>
    <property type="evidence" value="ECO:0007669"/>
    <property type="project" value="UniProtKB-KW"/>
</dbReference>
<dbReference type="InterPro" id="IPR008269">
    <property type="entry name" value="Lon_proteolytic"/>
</dbReference>
<dbReference type="KEGG" id="pbf:CFX0092_A2732"/>
<evidence type="ECO:0000256" key="3">
    <source>
        <dbReference type="SAM" id="Coils"/>
    </source>
</evidence>
<comment type="similarity">
    <text evidence="2">Belongs to the peptidase S16 family.</text>
</comment>
<dbReference type="Pfam" id="PF05362">
    <property type="entry name" value="Lon_C"/>
    <property type="match status" value="1"/>
</dbReference>
<feature type="domain" description="Lon proteolytic" evidence="5">
    <location>
        <begin position="540"/>
        <end position="735"/>
    </location>
</feature>
<accession>A0A160T6Z8</accession>
<sequence>MVCDPVGLSFETTADLQPTTAIIGQPRATKALEFGMGLKSKGYNIFVMGSAGTGRSTAIRHFLQERCGHEPTPDDWLYIYNFETNHRPQAISLSPGQGNIFAEHMKRLVESLQSTLTQALESSSYREAVHALDQKLVEQREEMLDELDRKASGQGFDLQETPSGLMVRDVSEDDGPEANGDANESYVRRDTQRALQSELQNILREVRILERDAREERRRLDREVAEAAIQDEFDTLREQYAEQPVLRDFLDAMREDLLEQVTRAAPTPDDRDIDQLIDLRRYEVNVLVDNSAGAGAPVVVQLNPTYENLFGRLEYESQGQAVTTHFTQIRPGDLHRANGGYLVMYASDLLRQREMWEALKRALKAEEIEMRPPQSDGPLIANTLWPRPIPLRLKVILLGNFNSYDQLFYHDEEFSDLFKVRADFSDTMPRHPQHEHSYAEFVAARSQEEKLRPFGRDAMAKIIEHGARLAEHQCKLSTRFGAIADLAREANYWAGSVGHEVVTAEDVRAALDERTERASHETELLSEAILEGAIFVATQGEAIGQVNGLTVRELGDFTYGHPGPISARTFMGDNGVIHIERETDMDSPSHQKGVLTLNAYLGGTYAQRQPLSLNASLTFEQFYGWIDGDSASSSELYALISSLSQLPVRQAISVTGSVNQRGEIQTIGAVNEKIEGFFDICRARGLTGDQGVIIPTTNIVNLMLREDVVDAVRAGQFHIWPVSTINEGIELLMGRPAGEADENGEYPEGTVHFTVKKRLRELATELKSFGDEHPRDEE</sequence>
<dbReference type="Pfam" id="PF20437">
    <property type="entry name" value="LonC_helical"/>
    <property type="match status" value="1"/>
</dbReference>
<dbReference type="AlphaFoldDB" id="A0A160T6Z8"/>
<evidence type="ECO:0000256" key="2">
    <source>
        <dbReference type="PROSITE-ProRule" id="PRU01122"/>
    </source>
</evidence>
<organism evidence="6 7">
    <name type="scientific">Candidatus Promineifilum breve</name>
    <dbReference type="NCBI Taxonomy" id="1806508"/>
    <lineage>
        <taxon>Bacteria</taxon>
        <taxon>Bacillati</taxon>
        <taxon>Chloroflexota</taxon>
        <taxon>Ardenticatenia</taxon>
        <taxon>Candidatus Promineifilales</taxon>
        <taxon>Candidatus Promineifilaceae</taxon>
        <taxon>Candidatus Promineifilum</taxon>
    </lineage>
</organism>
<feature type="region of interest" description="Disordered" evidence="4">
    <location>
        <begin position="150"/>
        <end position="184"/>
    </location>
</feature>
<dbReference type="InterPro" id="IPR041699">
    <property type="entry name" value="AAA_32"/>
</dbReference>